<dbReference type="Proteomes" id="UP000315783">
    <property type="component" value="Unassembled WGS sequence"/>
</dbReference>
<feature type="region of interest" description="Disordered" evidence="6">
    <location>
        <begin position="123"/>
        <end position="195"/>
    </location>
</feature>
<feature type="compositionally biased region" description="Low complexity" evidence="6">
    <location>
        <begin position="373"/>
        <end position="382"/>
    </location>
</feature>
<dbReference type="GO" id="GO:0005737">
    <property type="term" value="C:cytoplasm"/>
    <property type="evidence" value="ECO:0007669"/>
    <property type="project" value="TreeGrafter"/>
</dbReference>
<reference evidence="8 9" key="1">
    <citation type="journal article" date="2019" name="Appl. Microbiol. Biotechnol.">
        <title>Genome sequence of Isaria javanica and comparative genome analysis insights into family S53 peptidase evolution in fungal entomopathogens.</title>
        <authorList>
            <person name="Lin R."/>
            <person name="Zhang X."/>
            <person name="Xin B."/>
            <person name="Zou M."/>
            <person name="Gao Y."/>
            <person name="Qin F."/>
            <person name="Hu Q."/>
            <person name="Xie B."/>
            <person name="Cheng X."/>
        </authorList>
    </citation>
    <scope>NUCLEOTIDE SEQUENCE [LARGE SCALE GENOMIC DNA]</scope>
    <source>
        <strain evidence="8 9">IJ1G</strain>
    </source>
</reference>
<evidence type="ECO:0000313" key="8">
    <source>
        <dbReference type="EMBL" id="TQV93578.1"/>
    </source>
</evidence>
<dbReference type="PANTHER" id="PTHR46896:SF3">
    <property type="entry name" value="FI06413P-RELATED"/>
    <property type="match status" value="1"/>
</dbReference>
<feature type="domain" description="Ubiquitin-like protease family profile" evidence="7">
    <location>
        <begin position="221"/>
        <end position="479"/>
    </location>
</feature>
<dbReference type="GO" id="GO:0016926">
    <property type="term" value="P:protein desumoylation"/>
    <property type="evidence" value="ECO:0007669"/>
    <property type="project" value="TreeGrafter"/>
</dbReference>
<proteinExistence type="inferred from homology"/>
<protein>
    <submittedName>
        <fullName evidence="8">Ulp1 protease family protein</fullName>
    </submittedName>
</protein>
<keyword evidence="3 8" id="KW-0645">Protease</keyword>
<dbReference type="Pfam" id="PF25424">
    <property type="entry name" value="PH_35"/>
    <property type="match status" value="1"/>
</dbReference>
<feature type="region of interest" description="Disordered" evidence="6">
    <location>
        <begin position="525"/>
        <end position="575"/>
    </location>
</feature>
<dbReference type="PROSITE" id="PS50600">
    <property type="entry name" value="ULP_PROTEASE"/>
    <property type="match status" value="1"/>
</dbReference>
<dbReference type="InterPro" id="IPR051947">
    <property type="entry name" value="Sentrin-specific_protease"/>
</dbReference>
<keyword evidence="5" id="KW-0378">Hydrolase</keyword>
<feature type="compositionally biased region" description="Polar residues" evidence="6">
    <location>
        <begin position="535"/>
        <end position="547"/>
    </location>
</feature>
<feature type="region of interest" description="Disordered" evidence="6">
    <location>
        <begin position="619"/>
        <end position="648"/>
    </location>
</feature>
<dbReference type="GO" id="GO:0005634">
    <property type="term" value="C:nucleus"/>
    <property type="evidence" value="ECO:0007669"/>
    <property type="project" value="TreeGrafter"/>
</dbReference>
<dbReference type="PANTHER" id="PTHR46896">
    <property type="entry name" value="SENTRIN-SPECIFIC PROTEASE"/>
    <property type="match status" value="1"/>
</dbReference>
<evidence type="ECO:0000256" key="6">
    <source>
        <dbReference type="SAM" id="MobiDB-lite"/>
    </source>
</evidence>
<dbReference type="STRING" id="43265.A0A545UVT8"/>
<evidence type="ECO:0000256" key="4">
    <source>
        <dbReference type="ARBA" id="ARBA00022786"/>
    </source>
</evidence>
<dbReference type="AlphaFoldDB" id="A0A545UVT8"/>
<evidence type="ECO:0000256" key="3">
    <source>
        <dbReference type="ARBA" id="ARBA00022670"/>
    </source>
</evidence>
<keyword evidence="9" id="KW-1185">Reference proteome</keyword>
<feature type="region of interest" description="Disordered" evidence="6">
    <location>
        <begin position="371"/>
        <end position="406"/>
    </location>
</feature>
<dbReference type="InterPro" id="IPR003653">
    <property type="entry name" value="Peptidase_C48_C"/>
</dbReference>
<evidence type="ECO:0000256" key="5">
    <source>
        <dbReference type="ARBA" id="ARBA00022801"/>
    </source>
</evidence>
<evidence type="ECO:0000313" key="9">
    <source>
        <dbReference type="Proteomes" id="UP000315783"/>
    </source>
</evidence>
<comment type="similarity">
    <text evidence="1">Belongs to the peptidase C48 family.</text>
</comment>
<dbReference type="Gene3D" id="3.40.395.10">
    <property type="entry name" value="Adenoviral Proteinase, Chain A"/>
    <property type="match status" value="1"/>
</dbReference>
<dbReference type="GO" id="GO:0070139">
    <property type="term" value="F:SUMO-specific endopeptidase activity"/>
    <property type="evidence" value="ECO:0007669"/>
    <property type="project" value="TreeGrafter"/>
</dbReference>
<dbReference type="Pfam" id="PF02902">
    <property type="entry name" value="Peptidase_C48"/>
    <property type="match status" value="1"/>
</dbReference>
<accession>A0A545UVT8</accession>
<feature type="compositionally biased region" description="Polar residues" evidence="6">
    <location>
        <begin position="129"/>
        <end position="155"/>
    </location>
</feature>
<comment type="caution">
    <text evidence="8">The sequence shown here is derived from an EMBL/GenBank/DDBJ whole genome shotgun (WGS) entry which is preliminary data.</text>
</comment>
<dbReference type="InterPro" id="IPR038765">
    <property type="entry name" value="Papain-like_cys_pep_sf"/>
</dbReference>
<evidence type="ECO:0000259" key="7">
    <source>
        <dbReference type="PROSITE" id="PS50600"/>
    </source>
</evidence>
<sequence length="665" mass="74357">MYDPPEHANGQLFLHHSPSEPSLLEAWSDGKRDEEHQWISFNLNDVRNVRYGGSYLSFRRSMIRGRPPSITLQFASAEGAAQAARLIKGRISEDHTREEMKQILDVAWEHAVASSLHVRRESVDLPQVQDASGTSARPEGNGQQIQSIESQTVTRSGRKTARLYHSLPARQVGKDTRRTRRMSTTRKETSPEAERWSEKNIGWEQDWKQTLVYPATGRNRASVDKEDIPRLDEGEFLNDNLISFYLRYLQIDLARERPELFNQVHIFNTFFFEKLTSRKGGINYDGVKSWTSKLDLFTYDYIVVPVNENAHWYMAVICNAPKLIKQAGDDTLSYHISTDTDLLRPKSHIMTTVEREMSDISLEDASITRRSSRQLSSNSASSPAHVALSTGSPVGNSKGLRAPSRRLDASQPRIVTLDSLGSNHSATCKALKDYLVEEAKHKRNIELATLPGGMNASGIPKQENYCDCGIFVLGYIEALLKNPQDFVRKILTREDLNLSIDAAELRNNIRHLLFKLQKEQLGHLAQQCDMKPSHRQISGPSNDTSQIVKGKSSKGPESGKRDQPSTPTQLKRLVTSPSPARYIEGVISPDAVTRRRFQSASGIAADDGIVDIVKMPHNTQPATNAESSLKSANLHDSQPTSFSPDTAQISDIQSSVQLLSVVTPP</sequence>
<dbReference type="EMBL" id="SPUK01000012">
    <property type="protein sequence ID" value="TQV93578.1"/>
    <property type="molecule type" value="Genomic_DNA"/>
</dbReference>
<dbReference type="GO" id="GO:0006508">
    <property type="term" value="P:proteolysis"/>
    <property type="evidence" value="ECO:0007669"/>
    <property type="project" value="UniProtKB-KW"/>
</dbReference>
<organism evidence="8 9">
    <name type="scientific">Cordyceps javanica</name>
    <dbReference type="NCBI Taxonomy" id="43265"/>
    <lineage>
        <taxon>Eukaryota</taxon>
        <taxon>Fungi</taxon>
        <taxon>Dikarya</taxon>
        <taxon>Ascomycota</taxon>
        <taxon>Pezizomycotina</taxon>
        <taxon>Sordariomycetes</taxon>
        <taxon>Hypocreomycetidae</taxon>
        <taxon>Hypocreales</taxon>
        <taxon>Cordycipitaceae</taxon>
        <taxon>Cordyceps</taxon>
    </lineage>
</organism>
<feature type="compositionally biased region" description="Basic and acidic residues" evidence="6">
    <location>
        <begin position="185"/>
        <end position="195"/>
    </location>
</feature>
<keyword evidence="4" id="KW-0833">Ubl conjugation pathway</keyword>
<evidence type="ECO:0000256" key="1">
    <source>
        <dbReference type="ARBA" id="ARBA00005234"/>
    </source>
</evidence>
<name>A0A545UVT8_9HYPO</name>
<dbReference type="SUPFAM" id="SSF54001">
    <property type="entry name" value="Cysteine proteinases"/>
    <property type="match status" value="1"/>
</dbReference>
<evidence type="ECO:0000256" key="2">
    <source>
        <dbReference type="ARBA" id="ARBA00022553"/>
    </source>
</evidence>
<dbReference type="InterPro" id="IPR057501">
    <property type="entry name" value="DeUb_enz_PH"/>
</dbReference>
<keyword evidence="2" id="KW-0597">Phosphoprotein</keyword>
<gene>
    <name evidence="8" type="ORF">IF1G_08156</name>
</gene>